<evidence type="ECO:0000313" key="2">
    <source>
        <dbReference type="EMBL" id="MFD1382581.1"/>
    </source>
</evidence>
<sequence>MSDNQVSFATLGNAVGFVVQISGSVRVQSIDGQERIVNVGDPIFYGETVIAIGNGSATIEFVDGNQIVVANEAVVEITDEVFSFGDAQELVADSSVDFDELQQAILEGQDPTLIQDAPAAGNDGTDDGDSDRVDVSINRSGQEALPSYGYDTDNSRDVDTGGSAYYGRETAPDPFAFATSSTTNNTSASSSASTTPLTINLDIDPITTDSIVNAAEAADNVTVTGSVTGDAFTSGTVQLTVNGTVYTGTVVNGGFSISVAGSDLANDADAIVDGSVQVSNSAGQTGQASSSQSYAVDVTATAGTVTVDDITSDDVINASEAAGTVTVTGTATGGDIAEGDTVTLEINGNIYTTTVAAGGTWSVDVAGTDLAADTAFDVSVESDDASGNSVVSNGSSTHTVDTTASAGIDIDTITSDSILNASETTNGNIVTVSGWVSGDAKAGDTVQIVLDDAVIAETVVSSQTDSLGRLTYSVGVLGSVLASTSSANPYITAKVSGTDVAGNSFSVTSTEIYKVDTWADIEVFAQDGNGDLTVNYDEQGSLLIGGFTETASTVTALTISDSAGNSISIPLADISYTDSDGWGYFEANVDVTGLLDGVLTVNASVSDAVGNVAYAAPSTIQKDTVADQGTVTVDNITSDDMISLDESQQVLPVTGTAIGGDIAEGDTLTLEVNGTKYTTLVGVDGHWSVDVQGSDLLADTEISVVVNSSDSVGNTVKSFGYSTHSVVAPVVSIAADQTNVTEGGTAGFTV</sequence>
<dbReference type="NCBIfam" id="NF012196">
    <property type="entry name" value="Ig_like_ice"/>
    <property type="match status" value="4"/>
</dbReference>
<feature type="non-terminal residue" evidence="2">
    <location>
        <position position="750"/>
    </location>
</feature>
<dbReference type="InterPro" id="IPR047777">
    <property type="entry name" value="LapA-like_RM"/>
</dbReference>
<dbReference type="Proteomes" id="UP001597059">
    <property type="component" value="Unassembled WGS sequence"/>
</dbReference>
<dbReference type="RefSeq" id="WP_377365695.1">
    <property type="nucleotide sequence ID" value="NZ_JBHTMN010000004.1"/>
</dbReference>
<gene>
    <name evidence="2" type="ORF">ACFQ45_04345</name>
</gene>
<reference evidence="3" key="1">
    <citation type="journal article" date="2019" name="Int. J. Syst. Evol. Microbiol.">
        <title>The Global Catalogue of Microorganisms (GCM) 10K type strain sequencing project: providing services to taxonomists for standard genome sequencing and annotation.</title>
        <authorList>
            <consortium name="The Broad Institute Genomics Platform"/>
            <consortium name="The Broad Institute Genome Sequencing Center for Infectious Disease"/>
            <person name="Wu L."/>
            <person name="Ma J."/>
        </authorList>
    </citation>
    <scope>NUCLEOTIDE SEQUENCE [LARGE SCALE GENOMIC DNA]</scope>
    <source>
        <strain evidence="3">JCM 30774</strain>
    </source>
</reference>
<dbReference type="Gene3D" id="2.60.40.10">
    <property type="entry name" value="Immunoglobulins"/>
    <property type="match status" value="4"/>
</dbReference>
<protein>
    <submittedName>
        <fullName evidence="2">Retention module-containing protein</fullName>
    </submittedName>
</protein>
<keyword evidence="3" id="KW-1185">Reference proteome</keyword>
<dbReference type="EMBL" id="JBHTMN010000004">
    <property type="protein sequence ID" value="MFD1382581.1"/>
    <property type="molecule type" value="Genomic_DNA"/>
</dbReference>
<feature type="region of interest" description="Disordered" evidence="1">
    <location>
        <begin position="107"/>
        <end position="132"/>
    </location>
</feature>
<proteinExistence type="predicted"/>
<name>A0ABW4AY50_9GAMM</name>
<dbReference type="InterPro" id="IPR049826">
    <property type="entry name" value="Ig-like_ice"/>
</dbReference>
<dbReference type="NCBIfam" id="NF033682">
    <property type="entry name" value="retention_LapA"/>
    <property type="match status" value="1"/>
</dbReference>
<accession>A0ABW4AY50</accession>
<evidence type="ECO:0000256" key="1">
    <source>
        <dbReference type="SAM" id="MobiDB-lite"/>
    </source>
</evidence>
<evidence type="ECO:0000313" key="3">
    <source>
        <dbReference type="Proteomes" id="UP001597059"/>
    </source>
</evidence>
<dbReference type="NCBIfam" id="NF033510">
    <property type="entry name" value="Ca_tandemer"/>
    <property type="match status" value="3"/>
</dbReference>
<organism evidence="2 3">
    <name type="scientific">Rhodanobacter aciditrophus</name>
    <dbReference type="NCBI Taxonomy" id="1623218"/>
    <lineage>
        <taxon>Bacteria</taxon>
        <taxon>Pseudomonadati</taxon>
        <taxon>Pseudomonadota</taxon>
        <taxon>Gammaproteobacteria</taxon>
        <taxon>Lysobacterales</taxon>
        <taxon>Rhodanobacteraceae</taxon>
        <taxon>Rhodanobacter</taxon>
    </lineage>
</organism>
<dbReference type="InterPro" id="IPR013783">
    <property type="entry name" value="Ig-like_fold"/>
</dbReference>
<comment type="caution">
    <text evidence="2">The sequence shown here is derived from an EMBL/GenBank/DDBJ whole genome shotgun (WGS) entry which is preliminary data.</text>
</comment>